<organism evidence="1 2">
    <name type="scientific">Streptomyces phage phiHau3</name>
    <dbReference type="NCBI Taxonomy" id="1204524"/>
    <lineage>
        <taxon>Viruses</taxon>
        <taxon>Duplodnaviria</taxon>
        <taxon>Heunggongvirae</taxon>
        <taxon>Uroviricota</taxon>
        <taxon>Caudoviricetes</taxon>
        <taxon>Arquatrovirinae</taxon>
        <taxon>Hautrevirus</taxon>
        <taxon>Hautrevirus hau3</taxon>
    </lineage>
</organism>
<protein>
    <submittedName>
        <fullName evidence="1">Uncharacterized protein</fullName>
    </submittedName>
</protein>
<dbReference type="KEGG" id="vg:13826695"/>
<dbReference type="PROSITE" id="PS51257">
    <property type="entry name" value="PROKAR_LIPOPROTEIN"/>
    <property type="match status" value="1"/>
</dbReference>
<evidence type="ECO:0000313" key="1">
    <source>
        <dbReference type="EMBL" id="AFU62031.1"/>
    </source>
</evidence>
<sequence length="126" mass="13558">MVRDLCAFTCGNVSYGCVGNFFTRIPLDFVQVERQKKPSPGLTGRTACTVHESGTVDVRLVEPSRKIVLPLALDTCRHLTAKLVTLGGADVATWVHGYPCGQPVAGPSAETCAEHLVRAFPHPRQG</sequence>
<accession>K4HY42</accession>
<reference evidence="2" key="1">
    <citation type="submission" date="2012-06" db="EMBL/GenBank/DDBJ databases">
        <authorList>
            <person name="Smith M.C.M."/>
            <person name="Hendrix R."/>
            <person name="Hatfull G.F."/>
            <person name="Buttner M.J."/>
            <person name="Bibb M.J."/>
        </authorList>
    </citation>
    <scope>NUCLEOTIDE SEQUENCE [LARGE SCALE GENOMIC DNA]</scope>
</reference>
<evidence type="ECO:0000313" key="2">
    <source>
        <dbReference type="Proteomes" id="UP000008042"/>
    </source>
</evidence>
<name>K4HY42_9CAUD</name>
<proteinExistence type="predicted"/>
<gene>
    <name evidence="1" type="ORF">phiHau3_53.1</name>
</gene>
<keyword evidence="2" id="KW-1185">Reference proteome</keyword>
<dbReference type="RefSeq" id="YP_006906229.1">
    <property type="nucleotide sequence ID" value="NC_018836.1"/>
</dbReference>
<dbReference type="Proteomes" id="UP000008042">
    <property type="component" value="Segment"/>
</dbReference>
<dbReference type="GeneID" id="13826695"/>
<dbReference type="EMBL" id="JX182369">
    <property type="protein sequence ID" value="AFU62031.1"/>
    <property type="molecule type" value="Genomic_DNA"/>
</dbReference>